<gene>
    <name evidence="1" type="ORF">LCGC14_2974300</name>
</gene>
<accession>A0A0F8ZZR4</accession>
<sequence>MSGKLEVYSKAAEIVADANANSKMAVLMAWVHKQLEVAGHTWKKF</sequence>
<protein>
    <submittedName>
        <fullName evidence="1">Uncharacterized protein</fullName>
    </submittedName>
</protein>
<name>A0A0F8ZZR4_9ZZZZ</name>
<proteinExistence type="predicted"/>
<evidence type="ECO:0000313" key="1">
    <source>
        <dbReference type="EMBL" id="KKK65421.1"/>
    </source>
</evidence>
<reference evidence="1" key="1">
    <citation type="journal article" date="2015" name="Nature">
        <title>Complex archaea that bridge the gap between prokaryotes and eukaryotes.</title>
        <authorList>
            <person name="Spang A."/>
            <person name="Saw J.H."/>
            <person name="Jorgensen S.L."/>
            <person name="Zaremba-Niedzwiedzka K."/>
            <person name="Martijn J."/>
            <person name="Lind A.E."/>
            <person name="van Eijk R."/>
            <person name="Schleper C."/>
            <person name="Guy L."/>
            <person name="Ettema T.J."/>
        </authorList>
    </citation>
    <scope>NUCLEOTIDE SEQUENCE</scope>
</reference>
<organism evidence="1">
    <name type="scientific">marine sediment metagenome</name>
    <dbReference type="NCBI Taxonomy" id="412755"/>
    <lineage>
        <taxon>unclassified sequences</taxon>
        <taxon>metagenomes</taxon>
        <taxon>ecological metagenomes</taxon>
    </lineage>
</organism>
<dbReference type="EMBL" id="LAZR01060563">
    <property type="protein sequence ID" value="KKK65421.1"/>
    <property type="molecule type" value="Genomic_DNA"/>
</dbReference>
<comment type="caution">
    <text evidence="1">The sequence shown here is derived from an EMBL/GenBank/DDBJ whole genome shotgun (WGS) entry which is preliminary data.</text>
</comment>
<dbReference type="AlphaFoldDB" id="A0A0F8ZZR4"/>